<dbReference type="Pfam" id="PF06378">
    <property type="entry name" value="SSAP_Sak"/>
    <property type="match status" value="1"/>
</dbReference>
<dbReference type="Proteomes" id="UP000241540">
    <property type="component" value="Unassembled WGS sequence"/>
</dbReference>
<reference evidence="2 3" key="1">
    <citation type="journal article" date="2016" name="Front. Microbiol.">
        <title>Comprehensive Phylogenetic Analysis of Bovine Non-aureus Staphylococci Species Based on Whole-Genome Sequencing.</title>
        <authorList>
            <person name="Naushad S."/>
            <person name="Barkema H.W."/>
            <person name="Luby C."/>
            <person name="Condas L.A."/>
            <person name="Nobrega D.B."/>
            <person name="Carson D.A."/>
            <person name="De Buck J."/>
        </authorList>
    </citation>
    <scope>NUCLEOTIDE SEQUENCE [LARGE SCALE GENOMIC DNA]</scope>
    <source>
        <strain evidence="2 3">SNUC 5336</strain>
    </source>
</reference>
<comment type="caution">
    <text evidence="2">The sequence shown here is derived from an EMBL/GenBank/DDBJ whole genome shotgun (WGS) entry which is preliminary data.</text>
</comment>
<proteinExistence type="predicted"/>
<dbReference type="InterPro" id="IPR009425">
    <property type="entry name" value="DSRM_SSAP"/>
</dbReference>
<name>A0A974KZ86_STAHO</name>
<evidence type="ECO:0000313" key="3">
    <source>
        <dbReference type="Proteomes" id="UP000241540"/>
    </source>
</evidence>
<sequence>MTEKLNFADKFKELNSRDVSAHVEKKQNLNYLSWAYVQQELTKEDPNYSERVIEFPYPDSTNENFFVPYLKTNEGYMVCVELTVFGVTKREWLPVLDYRNKPVAIGSSTAIFDINKAIKRCMVKCAAKFGLGNYLYLGEEAPSGSDDDITVLEERINEFVNLANEKGGDSSVEKTKRWLKISDISNLSKKQIAEAHNKLDNITKELDKENTNDK</sequence>
<gene>
    <name evidence="2" type="ORF">BUZ51_00205</name>
</gene>
<evidence type="ECO:0000313" key="2">
    <source>
        <dbReference type="EMBL" id="PTK32380.1"/>
    </source>
</evidence>
<dbReference type="RefSeq" id="WP_107639879.1">
    <property type="nucleotide sequence ID" value="NZ_PZHX01000001.1"/>
</dbReference>
<accession>A0A974KZ86</accession>
<feature type="domain" description="SSAP RNA binding" evidence="1">
    <location>
        <begin position="10"/>
        <end position="144"/>
    </location>
</feature>
<organism evidence="2 3">
    <name type="scientific">Staphylococcus hominis</name>
    <dbReference type="NCBI Taxonomy" id="1290"/>
    <lineage>
        <taxon>Bacteria</taxon>
        <taxon>Bacillati</taxon>
        <taxon>Bacillota</taxon>
        <taxon>Bacilli</taxon>
        <taxon>Bacillales</taxon>
        <taxon>Staphylococcaceae</taxon>
        <taxon>Staphylococcus</taxon>
    </lineage>
</organism>
<protein>
    <submittedName>
        <fullName evidence="2">DUF1071 domain-containing protein</fullName>
    </submittedName>
</protein>
<dbReference type="AlphaFoldDB" id="A0A974KZ86"/>
<dbReference type="EMBL" id="PZHX01000001">
    <property type="protein sequence ID" value="PTK32380.1"/>
    <property type="molecule type" value="Genomic_DNA"/>
</dbReference>
<evidence type="ECO:0000259" key="1">
    <source>
        <dbReference type="Pfam" id="PF06378"/>
    </source>
</evidence>